<gene>
    <name evidence="2" type="ORF">NR989_03540</name>
</gene>
<name>A0ABY8CBI2_9GAMM</name>
<keyword evidence="1" id="KW-0732">Signal</keyword>
<dbReference type="Proteomes" id="UP001222275">
    <property type="component" value="Chromosome"/>
</dbReference>
<organism evidence="2 3">
    <name type="scientific">Thiomicrorhabdus lithotrophica</name>
    <dbReference type="NCBI Taxonomy" id="2949997"/>
    <lineage>
        <taxon>Bacteria</taxon>
        <taxon>Pseudomonadati</taxon>
        <taxon>Pseudomonadota</taxon>
        <taxon>Gammaproteobacteria</taxon>
        <taxon>Thiotrichales</taxon>
        <taxon>Piscirickettsiaceae</taxon>
        <taxon>Thiomicrorhabdus</taxon>
    </lineage>
</organism>
<keyword evidence="3" id="KW-1185">Reference proteome</keyword>
<evidence type="ECO:0000313" key="3">
    <source>
        <dbReference type="Proteomes" id="UP001222275"/>
    </source>
</evidence>
<feature type="chain" id="PRO_5046212010" evidence="1">
    <location>
        <begin position="24"/>
        <end position="95"/>
    </location>
</feature>
<proteinExistence type="predicted"/>
<reference evidence="2 3" key="1">
    <citation type="submission" date="2022-06" db="EMBL/GenBank/DDBJ databases">
        <title>Thiomicrohabdus sp. nov, an obligately chemolithoautotrophic, sulfur-oxidizing bacterium isolated from beach of Guanyin Mountain. Amoy.</title>
        <authorList>
            <person name="Zhu H."/>
        </authorList>
    </citation>
    <scope>NUCLEOTIDE SEQUENCE [LARGE SCALE GENOMIC DNA]</scope>
    <source>
        <strain evidence="2 3">XGS-01</strain>
    </source>
</reference>
<evidence type="ECO:0000313" key="2">
    <source>
        <dbReference type="EMBL" id="WEJ63339.1"/>
    </source>
</evidence>
<protein>
    <submittedName>
        <fullName evidence="2">Uncharacterized protein</fullName>
    </submittedName>
</protein>
<accession>A0ABY8CBI2</accession>
<evidence type="ECO:0000256" key="1">
    <source>
        <dbReference type="SAM" id="SignalP"/>
    </source>
</evidence>
<sequence length="95" mass="10553">MVLKRIIIATVLSLFVWQGVADAASISTRVRILESKVAKQHKQIKSSVESQKNSAAKVDKSLAKMQALEKKLAKLLKDEKKGASAERTDKRYAFP</sequence>
<dbReference type="EMBL" id="CP102381">
    <property type="protein sequence ID" value="WEJ63339.1"/>
    <property type="molecule type" value="Genomic_DNA"/>
</dbReference>
<feature type="signal peptide" evidence="1">
    <location>
        <begin position="1"/>
        <end position="23"/>
    </location>
</feature>
<dbReference type="RefSeq" id="WP_275595592.1">
    <property type="nucleotide sequence ID" value="NZ_CP102381.1"/>
</dbReference>